<keyword evidence="4 6" id="KW-1133">Transmembrane helix</keyword>
<evidence type="ECO:0008006" key="9">
    <source>
        <dbReference type="Google" id="ProtNLM"/>
    </source>
</evidence>
<organism evidence="7 8">
    <name type="scientific">Rothia kristinae</name>
    <dbReference type="NCBI Taxonomy" id="37923"/>
    <lineage>
        <taxon>Bacteria</taxon>
        <taxon>Bacillati</taxon>
        <taxon>Actinomycetota</taxon>
        <taxon>Actinomycetes</taxon>
        <taxon>Micrococcales</taxon>
        <taxon>Micrococcaceae</taxon>
        <taxon>Rothia</taxon>
    </lineage>
</organism>
<dbReference type="Proteomes" id="UP000053171">
    <property type="component" value="Unassembled WGS sequence"/>
</dbReference>
<dbReference type="PANTHER" id="PTHR11101:SF80">
    <property type="entry name" value="PHOSPHATE TRANSPORTER"/>
    <property type="match status" value="1"/>
</dbReference>
<feature type="transmembrane region" description="Helical" evidence="6">
    <location>
        <begin position="41"/>
        <end position="65"/>
    </location>
</feature>
<dbReference type="InterPro" id="IPR001204">
    <property type="entry name" value="Phos_transporter"/>
</dbReference>
<sequence length="335" mass="34312">MALLLALSLLLLAGFAVIGSFHDAPNAIAVAVRTRALTATTALALAAVCTAIGFGVGLATLPETAHDWLRVPSSTDGLGMLTAVLATAILWELATWWRAIPSSSTHALIGALLGAGWAARAVDLDAPADAASQLLASVWLPLVTGPLLAYAVSWLAAVLLVRLLRHASPRTVNDRSRYLLCLSAAVVSLSHGMYFGHRLLLLGGLLLGCAGITPPSAVALAAGAVLCALMVLGTLGGGWRIARTLATRMVQVDPFRGAVAMTTTSLLSLGTGAVLREPYSSSHLSASAVLGAGSTQRFTAVRSQVAGKILLTWVLTVPACAVLAAVLLLALSPLL</sequence>
<dbReference type="AlphaFoldDB" id="A0A199NTR6"/>
<protein>
    <recommendedName>
        <fullName evidence="9">Inorganic phosphate transporter</fullName>
    </recommendedName>
</protein>
<evidence type="ECO:0000256" key="1">
    <source>
        <dbReference type="ARBA" id="ARBA00004141"/>
    </source>
</evidence>
<proteinExistence type="predicted"/>
<keyword evidence="8" id="KW-1185">Reference proteome</keyword>
<dbReference type="EMBL" id="LJBJ02000003">
    <property type="protein sequence ID" value="OAX52479.1"/>
    <property type="molecule type" value="Genomic_DNA"/>
</dbReference>
<comment type="caution">
    <text evidence="7">The sequence shown here is derived from an EMBL/GenBank/DDBJ whole genome shotgun (WGS) entry which is preliminary data.</text>
</comment>
<feature type="transmembrane region" description="Helical" evidence="6">
    <location>
        <begin position="176"/>
        <end position="197"/>
    </location>
</feature>
<evidence type="ECO:0000256" key="4">
    <source>
        <dbReference type="ARBA" id="ARBA00022989"/>
    </source>
</evidence>
<evidence type="ECO:0000256" key="5">
    <source>
        <dbReference type="ARBA" id="ARBA00023136"/>
    </source>
</evidence>
<evidence type="ECO:0000313" key="7">
    <source>
        <dbReference type="EMBL" id="OAX52479.1"/>
    </source>
</evidence>
<name>A0A199NTR6_9MICC</name>
<comment type="subcellular location">
    <subcellularLocation>
        <location evidence="1">Membrane</location>
        <topology evidence="1">Multi-pass membrane protein</topology>
    </subcellularLocation>
</comment>
<evidence type="ECO:0000256" key="6">
    <source>
        <dbReference type="SAM" id="Phobius"/>
    </source>
</evidence>
<feature type="transmembrane region" description="Helical" evidence="6">
    <location>
        <begin position="77"/>
        <end position="97"/>
    </location>
</feature>
<dbReference type="GO" id="GO:0035435">
    <property type="term" value="P:phosphate ion transmembrane transport"/>
    <property type="evidence" value="ECO:0007669"/>
    <property type="project" value="TreeGrafter"/>
</dbReference>
<feature type="transmembrane region" description="Helical" evidence="6">
    <location>
        <begin position="310"/>
        <end position="331"/>
    </location>
</feature>
<dbReference type="GO" id="GO:0016020">
    <property type="term" value="C:membrane"/>
    <property type="evidence" value="ECO:0007669"/>
    <property type="project" value="UniProtKB-SubCell"/>
</dbReference>
<evidence type="ECO:0000256" key="3">
    <source>
        <dbReference type="ARBA" id="ARBA00022692"/>
    </source>
</evidence>
<evidence type="ECO:0000313" key="8">
    <source>
        <dbReference type="Proteomes" id="UP000053171"/>
    </source>
</evidence>
<evidence type="ECO:0000256" key="2">
    <source>
        <dbReference type="ARBA" id="ARBA00022448"/>
    </source>
</evidence>
<keyword evidence="5 6" id="KW-0472">Membrane</keyword>
<keyword evidence="3 6" id="KW-0812">Transmembrane</keyword>
<dbReference type="GO" id="GO:0005315">
    <property type="term" value="F:phosphate transmembrane transporter activity"/>
    <property type="evidence" value="ECO:0007669"/>
    <property type="project" value="InterPro"/>
</dbReference>
<dbReference type="RefSeq" id="WP_081275382.1">
    <property type="nucleotide sequence ID" value="NZ_LJBJ02000003.1"/>
</dbReference>
<dbReference type="PANTHER" id="PTHR11101">
    <property type="entry name" value="PHOSPHATE TRANSPORTER"/>
    <property type="match status" value="1"/>
</dbReference>
<keyword evidence="2" id="KW-0813">Transport</keyword>
<accession>A0A199NTR6</accession>
<reference evidence="7" key="1">
    <citation type="submission" date="2016-06" db="EMBL/GenBank/DDBJ databases">
        <title>Identification of putative biosynthetic pathways for the production of bioactive secondary metabolites by the marine actinomycete Kocuria kristinae RUTW2-3.</title>
        <authorList>
            <person name="Waterworth S.C."/>
            <person name="Walmsley T.A."/>
            <person name="Matongo T."/>
            <person name="Davies-Coleman M.T."/>
            <person name="Dorrington R.A."/>
        </authorList>
    </citation>
    <scope>NUCLEOTIDE SEQUENCE [LARGE SCALE GENOMIC DNA]</scope>
    <source>
        <strain evidence="7">RUTW2-3</strain>
    </source>
</reference>
<gene>
    <name evidence="7" type="ORF">AN277_0202340</name>
</gene>
<dbReference type="Pfam" id="PF01384">
    <property type="entry name" value="PHO4"/>
    <property type="match status" value="2"/>
</dbReference>
<feature type="transmembrane region" description="Helical" evidence="6">
    <location>
        <begin position="147"/>
        <end position="164"/>
    </location>
</feature>
<feature type="transmembrane region" description="Helical" evidence="6">
    <location>
        <begin position="217"/>
        <end position="239"/>
    </location>
</feature>